<dbReference type="PANTHER" id="PTHR15335">
    <property type="entry name" value="PROTEIN TFG"/>
    <property type="match status" value="1"/>
</dbReference>
<feature type="compositionally biased region" description="Low complexity" evidence="1">
    <location>
        <begin position="368"/>
        <end position="401"/>
    </location>
</feature>
<feature type="non-terminal residue" evidence="3">
    <location>
        <position position="1"/>
    </location>
</feature>
<dbReference type="Pfam" id="PF00564">
    <property type="entry name" value="PB1"/>
    <property type="match status" value="1"/>
</dbReference>
<keyword evidence="4" id="KW-1185">Reference proteome</keyword>
<evidence type="ECO:0000259" key="2">
    <source>
        <dbReference type="PROSITE" id="PS51745"/>
    </source>
</evidence>
<dbReference type="GO" id="GO:0042802">
    <property type="term" value="F:identical protein binding"/>
    <property type="evidence" value="ECO:0007669"/>
    <property type="project" value="InterPro"/>
</dbReference>
<organism evidence="3 4">
    <name type="scientific">Pristionchus fissidentatus</name>
    <dbReference type="NCBI Taxonomy" id="1538716"/>
    <lineage>
        <taxon>Eukaryota</taxon>
        <taxon>Metazoa</taxon>
        <taxon>Ecdysozoa</taxon>
        <taxon>Nematoda</taxon>
        <taxon>Chromadorea</taxon>
        <taxon>Rhabditida</taxon>
        <taxon>Rhabditina</taxon>
        <taxon>Diplogasteromorpha</taxon>
        <taxon>Diplogasteroidea</taxon>
        <taxon>Neodiplogasteridae</taxon>
        <taxon>Pristionchus</taxon>
    </lineage>
</organism>
<feature type="region of interest" description="Disordered" evidence="1">
    <location>
        <begin position="161"/>
        <end position="185"/>
    </location>
</feature>
<dbReference type="PANTHER" id="PTHR15335:SF7">
    <property type="entry name" value="PROTEIN TFG"/>
    <property type="match status" value="1"/>
</dbReference>
<accession>A0AAV5WBQ1</accession>
<name>A0AAV5WBQ1_9BILA</name>
<comment type="caution">
    <text evidence="3">The sequence shown here is derived from an EMBL/GenBank/DDBJ whole genome shotgun (WGS) entry which is preliminary data.</text>
</comment>
<proteinExistence type="predicted"/>
<feature type="compositionally biased region" description="Low complexity" evidence="1">
    <location>
        <begin position="419"/>
        <end position="430"/>
    </location>
</feature>
<feature type="compositionally biased region" description="Low complexity" evidence="1">
    <location>
        <begin position="244"/>
        <end position="256"/>
    </location>
</feature>
<dbReference type="Gene3D" id="3.10.20.90">
    <property type="entry name" value="Phosphatidylinositol 3-kinase Catalytic Subunit, Chain A, domain 1"/>
    <property type="match status" value="1"/>
</dbReference>
<feature type="region of interest" description="Disordered" evidence="1">
    <location>
        <begin position="211"/>
        <end position="444"/>
    </location>
</feature>
<feature type="domain" description="PB1" evidence="2">
    <location>
        <begin position="13"/>
        <end position="91"/>
    </location>
</feature>
<gene>
    <name evidence="3" type="ORF">PFISCL1PPCAC_19400</name>
</gene>
<dbReference type="EMBL" id="BTSY01000005">
    <property type="protein sequence ID" value="GMT28103.1"/>
    <property type="molecule type" value="Genomic_DNA"/>
</dbReference>
<dbReference type="GO" id="GO:0048208">
    <property type="term" value="P:COPII vesicle coating"/>
    <property type="evidence" value="ECO:0007669"/>
    <property type="project" value="InterPro"/>
</dbReference>
<evidence type="ECO:0000256" key="1">
    <source>
        <dbReference type="SAM" id="MobiDB-lite"/>
    </source>
</evidence>
<dbReference type="AlphaFoldDB" id="A0AAV5WBQ1"/>
<feature type="compositionally biased region" description="Pro residues" evidence="1">
    <location>
        <begin position="402"/>
        <end position="418"/>
    </location>
</feature>
<dbReference type="GO" id="GO:0070971">
    <property type="term" value="C:endoplasmic reticulum exit site"/>
    <property type="evidence" value="ECO:0007669"/>
    <property type="project" value="TreeGrafter"/>
</dbReference>
<feature type="compositionally biased region" description="Basic and acidic residues" evidence="1">
    <location>
        <begin position="171"/>
        <end position="181"/>
    </location>
</feature>
<dbReference type="InterPro" id="IPR000270">
    <property type="entry name" value="PB1_dom"/>
</dbReference>
<reference evidence="3" key="1">
    <citation type="submission" date="2023-10" db="EMBL/GenBank/DDBJ databases">
        <title>Genome assembly of Pristionchus species.</title>
        <authorList>
            <person name="Yoshida K."/>
            <person name="Sommer R.J."/>
        </authorList>
    </citation>
    <scope>NUCLEOTIDE SEQUENCE</scope>
    <source>
        <strain evidence="3">RS5133</strain>
    </source>
</reference>
<dbReference type="SUPFAM" id="SSF54277">
    <property type="entry name" value="CAD &amp; PB1 domains"/>
    <property type="match status" value="1"/>
</dbReference>
<dbReference type="SMART" id="SM00666">
    <property type="entry name" value="PB1"/>
    <property type="match status" value="1"/>
</dbReference>
<dbReference type="InterPro" id="IPR033512">
    <property type="entry name" value="TFG"/>
</dbReference>
<evidence type="ECO:0000313" key="3">
    <source>
        <dbReference type="EMBL" id="GMT28103.1"/>
    </source>
</evidence>
<evidence type="ECO:0000313" key="4">
    <source>
        <dbReference type="Proteomes" id="UP001432322"/>
    </source>
</evidence>
<dbReference type="InterPro" id="IPR053793">
    <property type="entry name" value="PB1-like"/>
</dbReference>
<feature type="compositionally biased region" description="Polar residues" evidence="1">
    <location>
        <begin position="161"/>
        <end position="170"/>
    </location>
</feature>
<sequence>SLLQMVSNGTAETTIVKAKFLNDIRKTVLRHNQDVTFNDLALMVQRIFSIKPSLPIQLKYKDSEGDFISLNDDNDLLIALQTEASLFVEVSVANESTAQLAEVQKQIACIQSCIEKLSRNLAGLATVAPHSEPAVHEVPSPVPAPISPPPEIAPATIQPSLHQQVTSESLSRNEHVTESRGPDTSATSIEEEIHLGGEAASVFSEYPPASIPSFPQAQAPLPPVCAVPDPVPSTPSQPSPAPTIPSVQQPIPQYPSYGPPPTQHGAAPPASFAPPPTSFGAPPSQFGAVPPPTQFGGAPPSAPPSNFGAPPASFAPPVSSYAPPPPSMTPQPQYGAPGGVPPPPSSMGAPPSAPPSFAPPAGVPQYPPSSYAAPSAQYGAAPPPTFTNAPPTGYPPVTGGYAPPPMGVPPMGVPPMGAPPMGGAPQGGNPFSRPDYRQSPYHHQ</sequence>
<feature type="compositionally biased region" description="Pro residues" evidence="1">
    <location>
        <begin position="339"/>
        <end position="367"/>
    </location>
</feature>
<feature type="compositionally biased region" description="Pro residues" evidence="1">
    <location>
        <begin position="220"/>
        <end position="243"/>
    </location>
</feature>
<dbReference type="PROSITE" id="PS51745">
    <property type="entry name" value="PB1"/>
    <property type="match status" value="1"/>
</dbReference>
<dbReference type="Proteomes" id="UP001432322">
    <property type="component" value="Unassembled WGS sequence"/>
</dbReference>
<protein>
    <recommendedName>
        <fullName evidence="2">PB1 domain-containing protein</fullName>
    </recommendedName>
</protein>
<feature type="compositionally biased region" description="Low complexity" evidence="1">
    <location>
        <begin position="295"/>
        <end position="321"/>
    </location>
</feature>